<organism evidence="2 3">
    <name type="scientific">Trichophyton violaceum</name>
    <dbReference type="NCBI Taxonomy" id="34388"/>
    <lineage>
        <taxon>Eukaryota</taxon>
        <taxon>Fungi</taxon>
        <taxon>Dikarya</taxon>
        <taxon>Ascomycota</taxon>
        <taxon>Pezizomycotina</taxon>
        <taxon>Eurotiomycetes</taxon>
        <taxon>Eurotiomycetidae</taxon>
        <taxon>Onygenales</taxon>
        <taxon>Arthrodermataceae</taxon>
        <taxon>Trichophyton</taxon>
    </lineage>
</organism>
<name>A0A178FCH4_TRIVO</name>
<keyword evidence="1" id="KW-0812">Transmembrane</keyword>
<dbReference type="Proteomes" id="UP000243519">
    <property type="component" value="Unassembled WGS sequence"/>
</dbReference>
<dbReference type="AlphaFoldDB" id="A0A178FCH4"/>
<dbReference type="OrthoDB" id="5341873at2759"/>
<keyword evidence="1" id="KW-1133">Transmembrane helix</keyword>
<dbReference type="EMBL" id="LHPN01000010">
    <property type="protein sequence ID" value="OAL70242.1"/>
    <property type="molecule type" value="Genomic_DNA"/>
</dbReference>
<evidence type="ECO:0000313" key="3">
    <source>
        <dbReference type="Proteomes" id="UP000243519"/>
    </source>
</evidence>
<keyword evidence="3" id="KW-1185">Reference proteome</keyword>
<comment type="caution">
    <text evidence="2">The sequence shown here is derived from an EMBL/GenBank/DDBJ whole genome shotgun (WGS) entry which is preliminary data.</text>
</comment>
<reference evidence="2 3" key="1">
    <citation type="submission" date="2016-05" db="EMBL/GenBank/DDBJ databases">
        <title>Genome sequencing of Trichophyton violaceum CMCC(F)T3l isolated from hair.</title>
        <authorList>
            <person name="Zhan P."/>
            <person name="Tao Y."/>
            <person name="Liu W."/>
        </authorList>
    </citation>
    <scope>NUCLEOTIDE SEQUENCE [LARGE SCALE GENOMIC DNA]</scope>
    <source>
        <strain evidence="3">CMCC(F)T3l</strain>
    </source>
</reference>
<evidence type="ECO:0000256" key="1">
    <source>
        <dbReference type="SAM" id="Phobius"/>
    </source>
</evidence>
<gene>
    <name evidence="2" type="ORF">A7D00_5773</name>
</gene>
<feature type="transmembrane region" description="Helical" evidence="1">
    <location>
        <begin position="12"/>
        <end position="31"/>
    </location>
</feature>
<evidence type="ECO:0000313" key="2">
    <source>
        <dbReference type="EMBL" id="OAL70242.1"/>
    </source>
</evidence>
<protein>
    <recommendedName>
        <fullName evidence="4">STE24 endopeptidase</fullName>
    </recommendedName>
</protein>
<sequence>MPTPLDKALQSKNLLVGFVGLVTVAAVWSIWGSEMFPAEADPTGDPEYWTFDELRRWLRVRGLLPNEKASREELLERTKGMLVRILAIEGISSLAPYRNVVPDNRPLNIPSGLIASFAVESGRWYKASKWLSKP</sequence>
<accession>A0A178FCH4</accession>
<proteinExistence type="predicted"/>
<keyword evidence="1" id="KW-0472">Membrane</keyword>
<evidence type="ECO:0008006" key="4">
    <source>
        <dbReference type="Google" id="ProtNLM"/>
    </source>
</evidence>